<keyword evidence="1" id="KW-0472">Membrane</keyword>
<keyword evidence="1" id="KW-1133">Transmembrane helix</keyword>
<feature type="transmembrane region" description="Helical" evidence="1">
    <location>
        <begin position="47"/>
        <end position="69"/>
    </location>
</feature>
<dbReference type="RefSeq" id="WP_065524364.1">
    <property type="nucleotide sequence ID" value="NZ_CP016540.2"/>
</dbReference>
<dbReference type="OrthoDB" id="2573593at2"/>
<feature type="transmembrane region" description="Helical" evidence="1">
    <location>
        <begin position="100"/>
        <end position="124"/>
    </location>
</feature>
<protein>
    <submittedName>
        <fullName evidence="2">Uncharacterized protein</fullName>
    </submittedName>
</protein>
<keyword evidence="3" id="KW-1185">Reference proteome</keyword>
<accession>A0A1B1RXY2</accession>
<feature type="transmembrane region" description="Helical" evidence="1">
    <location>
        <begin position="17"/>
        <end position="35"/>
    </location>
</feature>
<feature type="transmembrane region" description="Helical" evidence="1">
    <location>
        <begin position="172"/>
        <end position="196"/>
    </location>
</feature>
<evidence type="ECO:0000313" key="2">
    <source>
        <dbReference type="EMBL" id="ANU25798.1"/>
    </source>
</evidence>
<dbReference type="Proteomes" id="UP000053354">
    <property type="component" value="Chromosome"/>
</dbReference>
<evidence type="ECO:0000313" key="3">
    <source>
        <dbReference type="Proteomes" id="UP000053354"/>
    </source>
</evidence>
<proteinExistence type="predicted"/>
<feature type="transmembrane region" description="Helical" evidence="1">
    <location>
        <begin position="241"/>
        <end position="262"/>
    </location>
</feature>
<evidence type="ECO:0000256" key="1">
    <source>
        <dbReference type="SAM" id="Phobius"/>
    </source>
</evidence>
<name>A0A1B1RXY2_9BACL</name>
<dbReference type="STRING" id="1302659.I858_001740"/>
<keyword evidence="1" id="KW-0812">Transmembrane</keyword>
<dbReference type="EMBL" id="CP016540">
    <property type="protein sequence ID" value="ANU25798.1"/>
    <property type="molecule type" value="Genomic_DNA"/>
</dbReference>
<sequence length="273" mass="31892">MAYLITKEVTNKLTWKFLCAVGIFASLPLIYFFIVHRSYEFSTSYDIFTFLLSGILELTFPILVTLIYLGSFSLEIDDRFLFYTRSRISIKNYLTLKFSANFFLCFSIFFLFTFTMFLLSFYVLPHYEYIQAGFANAETNFFPLNNLTAESYTLSQHTFTQLFAYGPLAYGLFYSTWMGINAALYASIGFLLLLVLNNRFLALALPYIFYLVGSFMLGAIGLRIFRFHYSIFPFGFVQQSFWVPFVPFAFLVFMCVLLFLYIKKNAERLDNLL</sequence>
<dbReference type="AlphaFoldDB" id="A0A1B1RXY2"/>
<organism evidence="2 3">
    <name type="scientific">Planococcus versutus</name>
    <dbReference type="NCBI Taxonomy" id="1302659"/>
    <lineage>
        <taxon>Bacteria</taxon>
        <taxon>Bacillati</taxon>
        <taxon>Bacillota</taxon>
        <taxon>Bacilli</taxon>
        <taxon>Bacillales</taxon>
        <taxon>Caryophanaceae</taxon>
        <taxon>Planococcus</taxon>
    </lineage>
</organism>
<dbReference type="KEGG" id="pll:I858_001740"/>
<gene>
    <name evidence="2" type="ORF">I858_001740</name>
</gene>
<reference evidence="2" key="1">
    <citation type="submission" date="2016-10" db="EMBL/GenBank/DDBJ databases">
        <authorList>
            <person name="See-Too W.S."/>
        </authorList>
    </citation>
    <scope>NUCLEOTIDE SEQUENCE</scope>
    <source>
        <strain evidence="2">L10.15</strain>
    </source>
</reference>
<feature type="transmembrane region" description="Helical" evidence="1">
    <location>
        <begin position="208"/>
        <end position="229"/>
    </location>
</feature>